<comment type="caution">
    <text evidence="1">The sequence shown here is derived from an EMBL/GenBank/DDBJ whole genome shotgun (WGS) entry which is preliminary data.</text>
</comment>
<evidence type="ECO:0000313" key="2">
    <source>
        <dbReference type="Proteomes" id="UP000784294"/>
    </source>
</evidence>
<dbReference type="Proteomes" id="UP000784294">
    <property type="component" value="Unassembled WGS sequence"/>
</dbReference>
<sequence>METQFGLLFNQKLLPNDQPNWPLLQFGVRKGWTQVDLLKSTPQTGVEASLSLGRRAAREGMSSNPSRCRRRPATFSRHLCLSTCVCVCLCVCVCVWEKEKKIERSRECKKGTTSCHLV</sequence>
<keyword evidence="2" id="KW-1185">Reference proteome</keyword>
<gene>
    <name evidence="1" type="ORF">PXEA_LOCUS15281</name>
</gene>
<accession>A0A448WWC4</accession>
<dbReference type="AlphaFoldDB" id="A0A448WWC4"/>
<name>A0A448WWC4_9PLAT</name>
<evidence type="ECO:0000313" key="1">
    <source>
        <dbReference type="EMBL" id="VEL21841.1"/>
    </source>
</evidence>
<dbReference type="EMBL" id="CAAALY010053396">
    <property type="protein sequence ID" value="VEL21841.1"/>
    <property type="molecule type" value="Genomic_DNA"/>
</dbReference>
<proteinExistence type="predicted"/>
<organism evidence="1 2">
    <name type="scientific">Protopolystoma xenopodis</name>
    <dbReference type="NCBI Taxonomy" id="117903"/>
    <lineage>
        <taxon>Eukaryota</taxon>
        <taxon>Metazoa</taxon>
        <taxon>Spiralia</taxon>
        <taxon>Lophotrochozoa</taxon>
        <taxon>Platyhelminthes</taxon>
        <taxon>Monogenea</taxon>
        <taxon>Polyopisthocotylea</taxon>
        <taxon>Polystomatidea</taxon>
        <taxon>Polystomatidae</taxon>
        <taxon>Protopolystoma</taxon>
    </lineage>
</organism>
<protein>
    <submittedName>
        <fullName evidence="1">Uncharacterized protein</fullName>
    </submittedName>
</protein>
<reference evidence="1" key="1">
    <citation type="submission" date="2018-11" db="EMBL/GenBank/DDBJ databases">
        <authorList>
            <consortium name="Pathogen Informatics"/>
        </authorList>
    </citation>
    <scope>NUCLEOTIDE SEQUENCE</scope>
</reference>